<feature type="region of interest" description="Disordered" evidence="1">
    <location>
        <begin position="283"/>
        <end position="347"/>
    </location>
</feature>
<evidence type="ECO:0000259" key="2">
    <source>
        <dbReference type="Pfam" id="PF19247"/>
    </source>
</evidence>
<dbReference type="Proteomes" id="UP000010472">
    <property type="component" value="Chromosome"/>
</dbReference>
<evidence type="ECO:0000313" key="4">
    <source>
        <dbReference type="Proteomes" id="UP000010472"/>
    </source>
</evidence>
<feature type="domain" description="DUF5895" evidence="2">
    <location>
        <begin position="29"/>
        <end position="177"/>
    </location>
</feature>
<name>K9VV73_9CYAN</name>
<protein>
    <recommendedName>
        <fullName evidence="2">DUF5895 domain-containing protein</fullName>
    </recommendedName>
</protein>
<dbReference type="eggNOG" id="COG3170">
    <property type="taxonomic scope" value="Bacteria"/>
</dbReference>
<evidence type="ECO:0000313" key="3">
    <source>
        <dbReference type="EMBL" id="AFZ11397.1"/>
    </source>
</evidence>
<reference evidence="3 4" key="1">
    <citation type="submission" date="2012-06" db="EMBL/GenBank/DDBJ databases">
        <title>Finished chromosome of genome of Crinalium epipsammum PCC 9333.</title>
        <authorList>
            <consortium name="US DOE Joint Genome Institute"/>
            <person name="Gugger M."/>
            <person name="Coursin T."/>
            <person name="Rippka R."/>
            <person name="Tandeau De Marsac N."/>
            <person name="Huntemann M."/>
            <person name="Wei C.-L."/>
            <person name="Han J."/>
            <person name="Detter J.C."/>
            <person name="Han C."/>
            <person name="Tapia R."/>
            <person name="Davenport K."/>
            <person name="Daligault H."/>
            <person name="Erkkila T."/>
            <person name="Gu W."/>
            <person name="Munk A.C.C."/>
            <person name="Teshima H."/>
            <person name="Xu Y."/>
            <person name="Chain P."/>
            <person name="Chen A."/>
            <person name="Krypides N."/>
            <person name="Mavromatis K."/>
            <person name="Markowitz V."/>
            <person name="Szeto E."/>
            <person name="Ivanova N."/>
            <person name="Mikhailova N."/>
            <person name="Ovchinnikova G."/>
            <person name="Pagani I."/>
            <person name="Pati A."/>
            <person name="Goodwin L."/>
            <person name="Peters L."/>
            <person name="Pitluck S."/>
            <person name="Woyke T."/>
            <person name="Kerfeld C."/>
        </authorList>
    </citation>
    <scope>NUCLEOTIDE SEQUENCE [LARGE SCALE GENOMIC DNA]</scope>
    <source>
        <strain evidence="3 4">PCC 9333</strain>
    </source>
</reference>
<sequence>MVSTNGKTTRKKAKVVEVVEDFNLDIDPELMEPGYNQIRRPQLPYGIVINDSPAGIIIPIDQLEKAGWLRMPDEEELTTVEFTEDVTGLLIQNARMLVLGAVPEYIRYKADVEDLAGTMVGLYEDHKSQLDKKTMEVCCEHALVFLDENNRPLHTVAIVVRFKNVALWSFKAAREEYYRQLEKAFADYCEVPYSGKNDKWRSLGVLEVEFKAVKEGEGKNKHFCCKTVSITKPTAENFPTLFLGSPELKGRIWGLHDEIAGFNESTVPALPPAKEPLIEVLPPASKGSQEPKSATAKRQNRQAKVVELVEDDDFEIEDEETELNVDEEENEAEDDDDLDFDDEDESD</sequence>
<proteinExistence type="predicted"/>
<dbReference type="EMBL" id="CP003620">
    <property type="protein sequence ID" value="AFZ11397.1"/>
    <property type="molecule type" value="Genomic_DNA"/>
</dbReference>
<dbReference type="AlphaFoldDB" id="K9VV73"/>
<dbReference type="KEGG" id="cep:Cri9333_0426"/>
<evidence type="ECO:0000256" key="1">
    <source>
        <dbReference type="SAM" id="MobiDB-lite"/>
    </source>
</evidence>
<accession>K9VV73</accession>
<dbReference type="InterPro" id="IPR045414">
    <property type="entry name" value="DUF5895"/>
</dbReference>
<feature type="compositionally biased region" description="Acidic residues" evidence="1">
    <location>
        <begin position="308"/>
        <end position="347"/>
    </location>
</feature>
<dbReference type="PATRIC" id="fig|1173022.3.peg.458"/>
<dbReference type="HOGENOM" id="CLU_896900_0_0_3"/>
<dbReference type="RefSeq" id="WP_015201538.1">
    <property type="nucleotide sequence ID" value="NC_019753.1"/>
</dbReference>
<dbReference type="Pfam" id="PF19247">
    <property type="entry name" value="DUF5895"/>
    <property type="match status" value="1"/>
</dbReference>
<gene>
    <name evidence="3" type="ORF">Cri9333_0426</name>
</gene>
<dbReference type="STRING" id="1173022.Cri9333_0426"/>
<keyword evidence="4" id="KW-1185">Reference proteome</keyword>
<organism evidence="3 4">
    <name type="scientific">Crinalium epipsammum PCC 9333</name>
    <dbReference type="NCBI Taxonomy" id="1173022"/>
    <lineage>
        <taxon>Bacteria</taxon>
        <taxon>Bacillati</taxon>
        <taxon>Cyanobacteriota</taxon>
        <taxon>Cyanophyceae</taxon>
        <taxon>Gomontiellales</taxon>
        <taxon>Gomontiellaceae</taxon>
        <taxon>Crinalium</taxon>
    </lineage>
</organism>